<comment type="caution">
    <text evidence="1">The sequence shown here is derived from an EMBL/GenBank/DDBJ whole genome shotgun (WGS) entry which is preliminary data.</text>
</comment>
<evidence type="ECO:0000313" key="1">
    <source>
        <dbReference type="EMBL" id="GAA6132296.1"/>
    </source>
</evidence>
<proteinExistence type="predicted"/>
<dbReference type="RefSeq" id="WP_353389058.1">
    <property type="nucleotide sequence ID" value="NZ_BAABWD010000003.1"/>
</dbReference>
<reference evidence="1 2" key="1">
    <citation type="submission" date="2024-04" db="EMBL/GenBank/DDBJ databases">
        <title>Draft genome sequence of Halopseudomonas sabulinigri NBRC 116187.</title>
        <authorList>
            <person name="Miyakawa T."/>
            <person name="Kusuya Y."/>
            <person name="Miura T."/>
        </authorList>
    </citation>
    <scope>NUCLEOTIDE SEQUENCE [LARGE SCALE GENOMIC DNA]</scope>
    <source>
        <strain evidence="1 2">4NH20-0042</strain>
    </source>
</reference>
<accession>A0ABP9ZS72</accession>
<keyword evidence="2" id="KW-1185">Reference proteome</keyword>
<protein>
    <submittedName>
        <fullName evidence="1">Uncharacterized protein</fullName>
    </submittedName>
</protein>
<dbReference type="EMBL" id="BAABWD010000003">
    <property type="protein sequence ID" value="GAA6132296.1"/>
    <property type="molecule type" value="Genomic_DNA"/>
</dbReference>
<evidence type="ECO:0000313" key="2">
    <source>
        <dbReference type="Proteomes" id="UP001486808"/>
    </source>
</evidence>
<name>A0ABP9ZS72_9GAMM</name>
<gene>
    <name evidence="1" type="ORF">NBRC116187_26560</name>
</gene>
<sequence>MGRRVNTSWYDTYLRSKELEATRGEIAFSDPDVADSLGVKPKTWSRMKLAGRFLDGLGAPIPRERILCGYAPIERLAKLWSHDSEIAEANLDAVLSNQMKLVELEKLIRNHVKPEVQNVALKRGRVSSGKSLFAELERYFDKSKLHPFDAYGGRYLRRRGTLGSPNGYCLYNAKGKLVCLVLCIKPGGWRDPAVTARELYEHALSQRHVAPTIWFVAESESIVLRRLAELTLYWGGSPFDKKKHWLFLSHFNDNGYLQVLFEDYFVPLIAQIKADKGLIAKDELFCLIEPLDGQSAPRDLPLLPLQQLPEPTGNRQYRDIVNNRIVAIGKRENATPEERRDRLETELGL</sequence>
<dbReference type="Proteomes" id="UP001486808">
    <property type="component" value="Unassembled WGS sequence"/>
</dbReference>
<organism evidence="1 2">
    <name type="scientific">Halopseudomonas sabulinigri</name>
    <dbReference type="NCBI Taxonomy" id="472181"/>
    <lineage>
        <taxon>Bacteria</taxon>
        <taxon>Pseudomonadati</taxon>
        <taxon>Pseudomonadota</taxon>
        <taxon>Gammaproteobacteria</taxon>
        <taxon>Pseudomonadales</taxon>
        <taxon>Pseudomonadaceae</taxon>
        <taxon>Halopseudomonas</taxon>
    </lineage>
</organism>